<protein>
    <recommendedName>
        <fullName evidence="4">Cell division protein ZapB</fullName>
    </recommendedName>
</protein>
<accession>A0A1F5YFN3</accession>
<name>A0A1F5YFN3_9BACT</name>
<reference evidence="2 3" key="1">
    <citation type="journal article" date="2016" name="Nat. Commun.">
        <title>Thousands of microbial genomes shed light on interconnected biogeochemical processes in an aquifer system.</title>
        <authorList>
            <person name="Anantharaman K."/>
            <person name="Brown C.T."/>
            <person name="Hug L.A."/>
            <person name="Sharon I."/>
            <person name="Castelle C.J."/>
            <person name="Probst A.J."/>
            <person name="Thomas B.C."/>
            <person name="Singh A."/>
            <person name="Wilkins M.J."/>
            <person name="Karaoz U."/>
            <person name="Brodie E.L."/>
            <person name="Williams K.H."/>
            <person name="Hubbard S.S."/>
            <person name="Banfield J.F."/>
        </authorList>
    </citation>
    <scope>NUCLEOTIDE SEQUENCE [LARGE SCALE GENOMIC DNA]</scope>
</reference>
<evidence type="ECO:0008006" key="4">
    <source>
        <dbReference type="Google" id="ProtNLM"/>
    </source>
</evidence>
<feature type="coiled-coil region" evidence="1">
    <location>
        <begin position="5"/>
        <end position="62"/>
    </location>
</feature>
<evidence type="ECO:0000313" key="3">
    <source>
        <dbReference type="Proteomes" id="UP000176992"/>
    </source>
</evidence>
<dbReference type="EMBL" id="MFIV01000053">
    <property type="protein sequence ID" value="OGF98953.1"/>
    <property type="molecule type" value="Genomic_DNA"/>
</dbReference>
<organism evidence="2 3">
    <name type="scientific">Candidatus Glassbacteria bacterium GWA2_58_10</name>
    <dbReference type="NCBI Taxonomy" id="1817865"/>
    <lineage>
        <taxon>Bacteria</taxon>
        <taxon>Candidatus Glassiibacteriota</taxon>
    </lineage>
</organism>
<evidence type="ECO:0000256" key="1">
    <source>
        <dbReference type="SAM" id="Coils"/>
    </source>
</evidence>
<dbReference type="Proteomes" id="UP000176992">
    <property type="component" value="Unassembled WGS sequence"/>
</dbReference>
<comment type="caution">
    <text evidence="2">The sequence shown here is derived from an EMBL/GenBank/DDBJ whole genome shotgun (WGS) entry which is preliminary data.</text>
</comment>
<evidence type="ECO:0000313" key="2">
    <source>
        <dbReference type="EMBL" id="OGF98953.1"/>
    </source>
</evidence>
<keyword evidence="1" id="KW-0175">Coiled coil</keyword>
<gene>
    <name evidence="2" type="ORF">A2Z86_08485</name>
</gene>
<proteinExistence type="predicted"/>
<dbReference type="Gene3D" id="1.20.5.340">
    <property type="match status" value="1"/>
</dbReference>
<sequence>MTEALDRLEAKIRELIAGLESLREENNAFRRAAGQGKQRLSTQELIGRIESLKLENERLQGKTSRAGQALEQIIEKFDKLDL</sequence>
<dbReference type="AlphaFoldDB" id="A0A1F5YFN3"/>